<dbReference type="EMBL" id="AGNL01020473">
    <property type="protein sequence ID" value="EJK61032.1"/>
    <property type="molecule type" value="Genomic_DNA"/>
</dbReference>
<evidence type="ECO:0000313" key="1">
    <source>
        <dbReference type="EMBL" id="EJK61032.1"/>
    </source>
</evidence>
<dbReference type="AlphaFoldDB" id="K0SRS3"/>
<dbReference type="InterPro" id="IPR026906">
    <property type="entry name" value="LRR_5"/>
</dbReference>
<dbReference type="InterPro" id="IPR032675">
    <property type="entry name" value="LRR_dom_sf"/>
</dbReference>
<dbReference type="Pfam" id="PF13306">
    <property type="entry name" value="LRR_5"/>
    <property type="match status" value="1"/>
</dbReference>
<sequence length="241" mass="26635">LKEGLKVIGGCAFINCSALRSVTIPSTVTELGSCAFFGCSNLSEVILLNGERFLNQEFVARGVREEQGLLDQGALDGILFDENRNFAFSNCPLMTAVKISISFAVSERMTRLPHERRVSVLERIRNLLRIELLQDGNVLACFPVVNRVHNDEAGDYSDDEAEGVQDTNIETARSLHQVLQMIAFHELKESSIVIELAMWKSRIDGDRARADCRVPIPDPAKSLIMEYCGFAGFLTPAIEGA</sequence>
<name>K0SRS3_THAOC</name>
<dbReference type="Proteomes" id="UP000266841">
    <property type="component" value="Unassembled WGS sequence"/>
</dbReference>
<proteinExistence type="predicted"/>
<gene>
    <name evidence="1" type="ORF">THAOC_18535</name>
</gene>
<accession>K0SRS3</accession>
<protein>
    <submittedName>
        <fullName evidence="1">Uncharacterized protein</fullName>
    </submittedName>
</protein>
<feature type="non-terminal residue" evidence="1">
    <location>
        <position position="1"/>
    </location>
</feature>
<dbReference type="Gene3D" id="3.80.10.10">
    <property type="entry name" value="Ribonuclease Inhibitor"/>
    <property type="match status" value="1"/>
</dbReference>
<keyword evidence="2" id="KW-1185">Reference proteome</keyword>
<evidence type="ECO:0000313" key="2">
    <source>
        <dbReference type="Proteomes" id="UP000266841"/>
    </source>
</evidence>
<reference evidence="1 2" key="1">
    <citation type="journal article" date="2012" name="Genome Biol.">
        <title>Genome and low-iron response of an oceanic diatom adapted to chronic iron limitation.</title>
        <authorList>
            <person name="Lommer M."/>
            <person name="Specht M."/>
            <person name="Roy A.S."/>
            <person name="Kraemer L."/>
            <person name="Andreson R."/>
            <person name="Gutowska M.A."/>
            <person name="Wolf J."/>
            <person name="Bergner S.V."/>
            <person name="Schilhabel M.B."/>
            <person name="Klostermeier U.C."/>
            <person name="Beiko R.G."/>
            <person name="Rosenstiel P."/>
            <person name="Hippler M."/>
            <person name="Laroche J."/>
        </authorList>
    </citation>
    <scope>NUCLEOTIDE SEQUENCE [LARGE SCALE GENOMIC DNA]</scope>
    <source>
        <strain evidence="1 2">CCMP1005</strain>
    </source>
</reference>
<comment type="caution">
    <text evidence="1">The sequence shown here is derived from an EMBL/GenBank/DDBJ whole genome shotgun (WGS) entry which is preliminary data.</text>
</comment>
<organism evidence="1 2">
    <name type="scientific">Thalassiosira oceanica</name>
    <name type="common">Marine diatom</name>
    <dbReference type="NCBI Taxonomy" id="159749"/>
    <lineage>
        <taxon>Eukaryota</taxon>
        <taxon>Sar</taxon>
        <taxon>Stramenopiles</taxon>
        <taxon>Ochrophyta</taxon>
        <taxon>Bacillariophyta</taxon>
        <taxon>Coscinodiscophyceae</taxon>
        <taxon>Thalassiosirophycidae</taxon>
        <taxon>Thalassiosirales</taxon>
        <taxon>Thalassiosiraceae</taxon>
        <taxon>Thalassiosira</taxon>
    </lineage>
</organism>